<dbReference type="Gene3D" id="3.40.50.2000">
    <property type="entry name" value="Glycogen Phosphorylase B"/>
    <property type="match status" value="2"/>
</dbReference>
<gene>
    <name evidence="3" type="ORF">A3A97_03785</name>
</gene>
<evidence type="ECO:0008006" key="5">
    <source>
        <dbReference type="Google" id="ProtNLM"/>
    </source>
</evidence>
<dbReference type="AlphaFoldDB" id="A0A1G2PSM5"/>
<dbReference type="Pfam" id="PF00534">
    <property type="entry name" value="Glycos_transf_1"/>
    <property type="match status" value="1"/>
</dbReference>
<reference evidence="3 4" key="1">
    <citation type="journal article" date="2016" name="Nat. Commun.">
        <title>Thousands of microbial genomes shed light on interconnected biogeochemical processes in an aquifer system.</title>
        <authorList>
            <person name="Anantharaman K."/>
            <person name="Brown C.T."/>
            <person name="Hug L.A."/>
            <person name="Sharon I."/>
            <person name="Castelle C.J."/>
            <person name="Probst A.J."/>
            <person name="Thomas B.C."/>
            <person name="Singh A."/>
            <person name="Wilkins M.J."/>
            <person name="Karaoz U."/>
            <person name="Brodie E.L."/>
            <person name="Williams K.H."/>
            <person name="Hubbard S.S."/>
            <person name="Banfield J.F."/>
        </authorList>
    </citation>
    <scope>NUCLEOTIDE SEQUENCE [LARGE SCALE GENOMIC DNA]</scope>
</reference>
<dbReference type="GO" id="GO:0016757">
    <property type="term" value="F:glycosyltransferase activity"/>
    <property type="evidence" value="ECO:0007669"/>
    <property type="project" value="InterPro"/>
</dbReference>
<dbReference type="Proteomes" id="UP000176951">
    <property type="component" value="Unassembled WGS sequence"/>
</dbReference>
<evidence type="ECO:0000313" key="4">
    <source>
        <dbReference type="Proteomes" id="UP000176951"/>
    </source>
</evidence>
<name>A0A1G2PSM5_9BACT</name>
<organism evidence="3 4">
    <name type="scientific">Candidatus Terrybacteria bacterium RIFCSPLOWO2_01_FULL_40_23</name>
    <dbReference type="NCBI Taxonomy" id="1802366"/>
    <lineage>
        <taxon>Bacteria</taxon>
        <taxon>Candidatus Terryibacteriota</taxon>
    </lineage>
</organism>
<dbReference type="EMBL" id="MHSW01000033">
    <property type="protein sequence ID" value="OHA50592.1"/>
    <property type="molecule type" value="Genomic_DNA"/>
</dbReference>
<feature type="domain" description="Glycosyl transferase family 1" evidence="1">
    <location>
        <begin position="192"/>
        <end position="346"/>
    </location>
</feature>
<comment type="caution">
    <text evidence="3">The sequence shown here is derived from an EMBL/GenBank/DDBJ whole genome shotgun (WGS) entry which is preliminary data.</text>
</comment>
<dbReference type="InterPro" id="IPR050194">
    <property type="entry name" value="Glycosyltransferase_grp1"/>
</dbReference>
<sequence length="365" mass="41981">MRVALVHDYLTQYGGAERVLEALCDIFPQAPIFTLIYDERGTKGVFKERRIVTSFLQNFEFVKKHHRLFPPLMPIAVEQFDLSAYQVVISDSASFAKGIITRPESKHICYCHTPTRFAWDDSHRYVEEFGGYPLIMRKLAPIFLNWLRIWDHSASLRPDTFIANSYHVQNRIRKYYGRDAEVIFPPVKVDYFSKGKRDEQDFFLMAGRLIAYKRFDLGIEAARRAGFNLHIVGDGPAKKQLKQLAQGASNIRFLGAVSDEVLREEYSRCQAMIFPQEEDFGLVAVEAMAAGSPVIAWRGGGALETVQDGKTGMFFEEQTVESLEKALQKFNNNDFSTEYIKEHARNFDTTIFNQKIKNFIDKQLI</sequence>
<evidence type="ECO:0000259" key="1">
    <source>
        <dbReference type="Pfam" id="PF00534"/>
    </source>
</evidence>
<protein>
    <recommendedName>
        <fullName evidence="5">Glycosyl transferase family 1 domain-containing protein</fullName>
    </recommendedName>
</protein>
<dbReference type="PANTHER" id="PTHR45947:SF3">
    <property type="entry name" value="SULFOQUINOVOSYL TRANSFERASE SQD2"/>
    <property type="match status" value="1"/>
</dbReference>
<dbReference type="InterPro" id="IPR028098">
    <property type="entry name" value="Glyco_trans_4-like_N"/>
</dbReference>
<dbReference type="InterPro" id="IPR001296">
    <property type="entry name" value="Glyco_trans_1"/>
</dbReference>
<evidence type="ECO:0000259" key="2">
    <source>
        <dbReference type="Pfam" id="PF13439"/>
    </source>
</evidence>
<dbReference type="SUPFAM" id="SSF53756">
    <property type="entry name" value="UDP-Glycosyltransferase/glycogen phosphorylase"/>
    <property type="match status" value="1"/>
</dbReference>
<evidence type="ECO:0000313" key="3">
    <source>
        <dbReference type="EMBL" id="OHA50592.1"/>
    </source>
</evidence>
<accession>A0A1G2PSM5</accession>
<dbReference type="Pfam" id="PF13439">
    <property type="entry name" value="Glyco_transf_4"/>
    <property type="match status" value="1"/>
</dbReference>
<dbReference type="PANTHER" id="PTHR45947">
    <property type="entry name" value="SULFOQUINOVOSYL TRANSFERASE SQD2"/>
    <property type="match status" value="1"/>
</dbReference>
<feature type="domain" description="Glycosyltransferase subfamily 4-like N-terminal" evidence="2">
    <location>
        <begin position="13"/>
        <end position="190"/>
    </location>
</feature>
<proteinExistence type="predicted"/>